<dbReference type="PANTHER" id="PTHR13799">
    <property type="entry name" value="NGG1 INTERACTING FACTOR 3"/>
    <property type="match status" value="1"/>
</dbReference>
<dbReference type="InterPro" id="IPR036069">
    <property type="entry name" value="DUF34/NIF3_sf"/>
</dbReference>
<dbReference type="PANTHER" id="PTHR13799:SF14">
    <property type="entry name" value="GTP CYCLOHYDROLASE 1 TYPE 2 HOMOLOG"/>
    <property type="match status" value="1"/>
</dbReference>
<comment type="subunit">
    <text evidence="2">Homohexamer.</text>
</comment>
<comment type="caution">
    <text evidence="6">The sequence shown here is derived from an EMBL/GenBank/DDBJ whole genome shotgun (WGS) entry which is preliminary data.</text>
</comment>
<dbReference type="GO" id="GO:0046872">
    <property type="term" value="F:metal ion binding"/>
    <property type="evidence" value="ECO:0007669"/>
    <property type="project" value="UniProtKB-KW"/>
</dbReference>
<dbReference type="RefSeq" id="WP_037600985.1">
    <property type="nucleotide sequence ID" value="NZ_JADMQU010000002.1"/>
</dbReference>
<evidence type="ECO:0000256" key="2">
    <source>
        <dbReference type="ARBA" id="ARBA00011643"/>
    </source>
</evidence>
<evidence type="ECO:0000256" key="3">
    <source>
        <dbReference type="ARBA" id="ARBA00022112"/>
    </source>
</evidence>
<accession>A0A074IRE1</accession>
<feature type="binding site" evidence="5">
    <location>
        <position position="102"/>
    </location>
    <ligand>
        <name>a divalent metal cation</name>
        <dbReference type="ChEBI" id="CHEBI:60240"/>
        <label>1</label>
    </ligand>
</feature>
<dbReference type="Gene3D" id="3.40.1390.30">
    <property type="entry name" value="NIF3 (NGG1p interacting factor 3)-like"/>
    <property type="match status" value="2"/>
</dbReference>
<comment type="similarity">
    <text evidence="1">Belongs to the GTP cyclohydrolase I type 2/NIF3 family.</text>
</comment>
<dbReference type="SUPFAM" id="SSF102705">
    <property type="entry name" value="NIF3 (NGG1p interacting factor 3)-like"/>
    <property type="match status" value="1"/>
</dbReference>
<dbReference type="Pfam" id="PF01784">
    <property type="entry name" value="DUF34_NIF3"/>
    <property type="match status" value="1"/>
</dbReference>
<dbReference type="NCBIfam" id="TIGR00486">
    <property type="entry name" value="YbgI_SA1388"/>
    <property type="match status" value="1"/>
</dbReference>
<evidence type="ECO:0000256" key="4">
    <source>
        <dbReference type="ARBA" id="ARBA00022723"/>
    </source>
</evidence>
<keyword evidence="4 5" id="KW-0479">Metal-binding</keyword>
<reference evidence="6 7" key="1">
    <citation type="submission" date="2014-04" db="EMBL/GenBank/DDBJ databases">
        <title>Variable characteristics of bacteriocin-producing Streptococcus salivarius strains isolated from Malaysian subjects.</title>
        <authorList>
            <person name="Philip K."/>
            <person name="Barbour A."/>
        </authorList>
    </citation>
    <scope>NUCLEOTIDE SEQUENCE [LARGE SCALE GENOMIC DNA]</scope>
    <source>
        <strain evidence="6 7">NU10</strain>
    </source>
</reference>
<feature type="binding site" evidence="5">
    <location>
        <position position="222"/>
    </location>
    <ligand>
        <name>a divalent metal cation</name>
        <dbReference type="ChEBI" id="CHEBI:60240"/>
        <label>1</label>
    </ligand>
</feature>
<evidence type="ECO:0000256" key="5">
    <source>
        <dbReference type="PIRSR" id="PIRSR602678-1"/>
    </source>
</evidence>
<dbReference type="AlphaFoldDB" id="A0A074IRE1"/>
<dbReference type="FunFam" id="3.40.1390.30:FF:000006">
    <property type="entry name" value="Dinuclear metal center protein, YbgI family"/>
    <property type="match status" value="1"/>
</dbReference>
<proteinExistence type="inferred from homology"/>
<feature type="binding site" evidence="5">
    <location>
        <position position="225"/>
    </location>
    <ligand>
        <name>a divalent metal cation</name>
        <dbReference type="ChEBI" id="CHEBI:60240"/>
        <label>1</label>
    </ligand>
</feature>
<gene>
    <name evidence="6" type="ORF">DL07_09840</name>
</gene>
<sequence length="262" mass="29124">MLASELIKTYEEFCPQELSMEGDVVGLQIGSLDKEIQKVMVTLDVRENTVAEAIEKGVGLIIAKHAPIFRPVKDLVSSPDRDILLDLVKHDIAVYVSHTNIDVVNDGLNDWFCDLLDIKDTTYLTQTSENHGIGRVGDIVPQTIEELALKVKSVFALDSVRLVRYNHDNPLVSRVAICGGSGQGFYQDALKKGAQVFITGDVYYHTGQEMITNGLLAIDPGHHIEALFISKIAEKLEAWKLEHDWNVTILESQSSTNPFDHL</sequence>
<dbReference type="GO" id="GO:0005737">
    <property type="term" value="C:cytoplasm"/>
    <property type="evidence" value="ECO:0007669"/>
    <property type="project" value="TreeGrafter"/>
</dbReference>
<name>A0A074IRE1_STRSL</name>
<feature type="binding site" evidence="5">
    <location>
        <position position="65"/>
    </location>
    <ligand>
        <name>a divalent metal cation</name>
        <dbReference type="ChEBI" id="CHEBI:60240"/>
        <label>1</label>
    </ligand>
</feature>
<dbReference type="InterPro" id="IPR002678">
    <property type="entry name" value="DUF34/NIF3"/>
</dbReference>
<organism evidence="6 7">
    <name type="scientific">Streptococcus salivarius</name>
    <dbReference type="NCBI Taxonomy" id="1304"/>
    <lineage>
        <taxon>Bacteria</taxon>
        <taxon>Bacillati</taxon>
        <taxon>Bacillota</taxon>
        <taxon>Bacilli</taxon>
        <taxon>Lactobacillales</taxon>
        <taxon>Streptococcaceae</taxon>
        <taxon>Streptococcus</taxon>
    </lineage>
</organism>
<dbReference type="EMBL" id="JJMT01000006">
    <property type="protein sequence ID" value="KEO46196.1"/>
    <property type="molecule type" value="Genomic_DNA"/>
</dbReference>
<evidence type="ECO:0000313" key="6">
    <source>
        <dbReference type="EMBL" id="KEO46196.1"/>
    </source>
</evidence>
<protein>
    <recommendedName>
        <fullName evidence="3">GTP cyclohydrolase 1 type 2 homolog</fullName>
    </recommendedName>
</protein>
<evidence type="ECO:0000256" key="1">
    <source>
        <dbReference type="ARBA" id="ARBA00006964"/>
    </source>
</evidence>
<dbReference type="Proteomes" id="UP000027855">
    <property type="component" value="Unassembled WGS sequence"/>
</dbReference>
<evidence type="ECO:0000313" key="7">
    <source>
        <dbReference type="Proteomes" id="UP000027855"/>
    </source>
</evidence>